<comment type="catalytic activity">
    <reaction evidence="6">
        <text>N-terminal N-formyl-L-methionyl-[peptide] + H2O = N-terminal L-methionyl-[peptide] + formate</text>
        <dbReference type="Rhea" id="RHEA:24420"/>
        <dbReference type="Rhea" id="RHEA-COMP:10639"/>
        <dbReference type="Rhea" id="RHEA-COMP:10640"/>
        <dbReference type="ChEBI" id="CHEBI:15377"/>
        <dbReference type="ChEBI" id="CHEBI:15740"/>
        <dbReference type="ChEBI" id="CHEBI:49298"/>
        <dbReference type="ChEBI" id="CHEBI:64731"/>
        <dbReference type="EC" id="3.5.1.88"/>
    </reaction>
</comment>
<dbReference type="HAMAP" id="MF_00163">
    <property type="entry name" value="Pep_deformylase"/>
    <property type="match status" value="1"/>
</dbReference>
<keyword evidence="2 6" id="KW-0479">Metal-binding</keyword>
<dbReference type="PANTHER" id="PTHR10458">
    <property type="entry name" value="PEPTIDE DEFORMYLASE"/>
    <property type="match status" value="1"/>
</dbReference>
<dbReference type="NCBIfam" id="NF001159">
    <property type="entry name" value="PRK00150.1-3"/>
    <property type="match status" value="1"/>
</dbReference>
<evidence type="ECO:0000256" key="6">
    <source>
        <dbReference type="HAMAP-Rule" id="MF_00163"/>
    </source>
</evidence>
<dbReference type="InterPro" id="IPR023635">
    <property type="entry name" value="Peptide_deformylase"/>
</dbReference>
<keyword evidence="8" id="KW-1185">Reference proteome</keyword>
<dbReference type="PANTHER" id="PTHR10458:SF2">
    <property type="entry name" value="PEPTIDE DEFORMYLASE, MITOCHONDRIAL"/>
    <property type="match status" value="1"/>
</dbReference>
<evidence type="ECO:0000256" key="4">
    <source>
        <dbReference type="ARBA" id="ARBA00022917"/>
    </source>
</evidence>
<reference evidence="7 8" key="1">
    <citation type="submission" date="2022-03" db="EMBL/GenBank/DDBJ databases">
        <title>Isotopic signatures of nitrous oxide derived from detoxification processes.</title>
        <authorList>
            <person name="Behrendt U."/>
            <person name="Buchen C."/>
            <person name="Well R."/>
            <person name="Ulrich A."/>
            <person name="Rohe L."/>
            <person name="Kolb S."/>
            <person name="Schloter M."/>
            <person name="Horn M.A."/>
            <person name="Augustin J."/>
        </authorList>
    </citation>
    <scope>NUCLEOTIDE SEQUENCE [LARGE SCALE GENOMIC DNA]</scope>
    <source>
        <strain evidence="7 8">S4-C24</strain>
    </source>
</reference>
<dbReference type="PRINTS" id="PR01576">
    <property type="entry name" value="PDEFORMYLASE"/>
</dbReference>
<dbReference type="EMBL" id="CP093326">
    <property type="protein sequence ID" value="UNK44425.1"/>
    <property type="molecule type" value="Genomic_DNA"/>
</dbReference>
<evidence type="ECO:0000256" key="2">
    <source>
        <dbReference type="ARBA" id="ARBA00022723"/>
    </source>
</evidence>
<dbReference type="RefSeq" id="WP_241912910.1">
    <property type="nucleotide sequence ID" value="NZ_CP093326.1"/>
</dbReference>
<dbReference type="Pfam" id="PF01327">
    <property type="entry name" value="Pep_deformylase"/>
    <property type="match status" value="1"/>
</dbReference>
<dbReference type="Gene3D" id="3.90.45.10">
    <property type="entry name" value="Peptide deformylase"/>
    <property type="match status" value="1"/>
</dbReference>
<keyword evidence="4 6" id="KW-0648">Protein biosynthesis</keyword>
<dbReference type="SUPFAM" id="SSF56420">
    <property type="entry name" value="Peptide deformylase"/>
    <property type="match status" value="1"/>
</dbReference>
<evidence type="ECO:0000313" key="7">
    <source>
        <dbReference type="EMBL" id="UNK44425.1"/>
    </source>
</evidence>
<keyword evidence="5 6" id="KW-0408">Iron</keyword>
<evidence type="ECO:0000256" key="3">
    <source>
        <dbReference type="ARBA" id="ARBA00022801"/>
    </source>
</evidence>
<evidence type="ECO:0000256" key="1">
    <source>
        <dbReference type="ARBA" id="ARBA00010759"/>
    </source>
</evidence>
<dbReference type="EC" id="3.5.1.88" evidence="6"/>
<feature type="binding site" evidence="6">
    <location>
        <position position="167"/>
    </location>
    <ligand>
        <name>Fe cation</name>
        <dbReference type="ChEBI" id="CHEBI:24875"/>
    </ligand>
</feature>
<dbReference type="CDD" id="cd00487">
    <property type="entry name" value="Pep_deformylase"/>
    <property type="match status" value="1"/>
</dbReference>
<comment type="function">
    <text evidence="6">Removes the formyl group from the N-terminal Met of newly synthesized proteins. Requires at least a dipeptide for an efficient rate of reaction. N-terminal L-methionine is a prerequisite for activity but the enzyme has broad specificity at other positions.</text>
</comment>
<organism evidence="7 8">
    <name type="scientific">Arthrobacter sulfonylureivorans</name>
    <dbReference type="NCBI Taxonomy" id="2486855"/>
    <lineage>
        <taxon>Bacteria</taxon>
        <taxon>Bacillati</taxon>
        <taxon>Actinomycetota</taxon>
        <taxon>Actinomycetes</taxon>
        <taxon>Micrococcales</taxon>
        <taxon>Micrococcaceae</taxon>
        <taxon>Arthrobacter</taxon>
    </lineage>
</organism>
<feature type="binding site" evidence="6">
    <location>
        <position position="125"/>
    </location>
    <ligand>
        <name>Fe cation</name>
        <dbReference type="ChEBI" id="CHEBI:24875"/>
    </ligand>
</feature>
<accession>A0ABY3W336</accession>
<comment type="similarity">
    <text evidence="1 6">Belongs to the polypeptide deformylase family.</text>
</comment>
<evidence type="ECO:0000256" key="5">
    <source>
        <dbReference type="ARBA" id="ARBA00023004"/>
    </source>
</evidence>
<comment type="cofactor">
    <cofactor evidence="6">
        <name>Fe(2+)</name>
        <dbReference type="ChEBI" id="CHEBI:29033"/>
    </cofactor>
    <text evidence="6">Binds 1 Fe(2+) ion.</text>
</comment>
<gene>
    <name evidence="6" type="primary">def</name>
    <name evidence="7" type="ORF">MNQ99_10450</name>
</gene>
<feature type="binding site" evidence="6">
    <location>
        <position position="171"/>
    </location>
    <ligand>
        <name>Fe cation</name>
        <dbReference type="ChEBI" id="CHEBI:24875"/>
    </ligand>
</feature>
<evidence type="ECO:0000313" key="8">
    <source>
        <dbReference type="Proteomes" id="UP000829069"/>
    </source>
</evidence>
<feature type="active site" evidence="6">
    <location>
        <position position="168"/>
    </location>
</feature>
<protein>
    <recommendedName>
        <fullName evidence="6">Peptide deformylase</fullName>
        <shortName evidence="6">PDF</shortName>
        <ecNumber evidence="6">3.5.1.88</ecNumber>
    </recommendedName>
    <alternativeName>
        <fullName evidence="6">Polypeptide deformylase</fullName>
    </alternativeName>
</protein>
<dbReference type="Proteomes" id="UP000829069">
    <property type="component" value="Chromosome"/>
</dbReference>
<proteinExistence type="inferred from homology"/>
<dbReference type="InterPro" id="IPR036821">
    <property type="entry name" value="Peptide_deformylase_sf"/>
</dbReference>
<name>A0ABY3W336_9MICC</name>
<keyword evidence="3 6" id="KW-0378">Hydrolase</keyword>
<sequence length="219" mass="24221">MTDYSAEQLRDLVHTLAASGEPAPILQIGEPVLRRQAAAFDGQLDTADLTALLGLMRRTMQAAPGVGLAAPQIGIPLRIAVLEDTFDAEPEIAEARHRAPLPYCAIINPSYRAVGEETAAFYEGCLSFAGFQGVVERHRSVELDYDQPDGSHRRESFTGWQARIVQHETDHLSGTIYVDKMLPRSLCGNAEYFRYWAQPTVDQARAGLNFQTGVRPRRP</sequence>
<dbReference type="PIRSF" id="PIRSF004749">
    <property type="entry name" value="Pep_def"/>
    <property type="match status" value="1"/>
</dbReference>